<protein>
    <submittedName>
        <fullName evidence="1">DUF2794 domain-containing protein</fullName>
    </submittedName>
</protein>
<sequence>MSDTDNGSSVPLNRDGAEPAAVAPIPTAAAATGGAATGISSGSGSPPARPAVSFNRRELDAILRLYGRMVADGEWRDYAIDLLKEKAVFSVFRRTSEMPLYRIEKDPKLARRQGAYSVVAAGGMVLKRGHELPQVLKVLEKKKHLRLV</sequence>
<name>A0ABW4K1H2_9HYPH</name>
<evidence type="ECO:0000313" key="1">
    <source>
        <dbReference type="EMBL" id="MFD1697631.1"/>
    </source>
</evidence>
<proteinExistence type="predicted"/>
<dbReference type="EMBL" id="JBHUFA010000016">
    <property type="protein sequence ID" value="MFD1697631.1"/>
    <property type="molecule type" value="Genomic_DNA"/>
</dbReference>
<dbReference type="Proteomes" id="UP001597327">
    <property type="component" value="Unassembled WGS sequence"/>
</dbReference>
<dbReference type="RefSeq" id="WP_149893202.1">
    <property type="nucleotide sequence ID" value="NZ_JBHUFA010000016.1"/>
</dbReference>
<keyword evidence="2" id="KW-1185">Reference proteome</keyword>
<reference evidence="2" key="1">
    <citation type="journal article" date="2019" name="Int. J. Syst. Evol. Microbiol.">
        <title>The Global Catalogue of Microorganisms (GCM) 10K type strain sequencing project: providing services to taxonomists for standard genome sequencing and annotation.</title>
        <authorList>
            <consortium name="The Broad Institute Genomics Platform"/>
            <consortium name="The Broad Institute Genome Sequencing Center for Infectious Disease"/>
            <person name="Wu L."/>
            <person name="Ma J."/>
        </authorList>
    </citation>
    <scope>NUCLEOTIDE SEQUENCE [LARGE SCALE GENOMIC DNA]</scope>
    <source>
        <strain evidence="2">JCM 3369</strain>
    </source>
</reference>
<gene>
    <name evidence="1" type="ORF">ACFSC7_19095</name>
</gene>
<dbReference type="InterPro" id="IPR021252">
    <property type="entry name" value="DUF2794"/>
</dbReference>
<dbReference type="Pfam" id="PF10984">
    <property type="entry name" value="DUF2794"/>
    <property type="match status" value="1"/>
</dbReference>
<evidence type="ECO:0000313" key="2">
    <source>
        <dbReference type="Proteomes" id="UP001597327"/>
    </source>
</evidence>
<comment type="caution">
    <text evidence="1">The sequence shown here is derived from an EMBL/GenBank/DDBJ whole genome shotgun (WGS) entry which is preliminary data.</text>
</comment>
<organism evidence="1 2">
    <name type="scientific">Roseibium aestuarii</name>
    <dbReference type="NCBI Taxonomy" id="2600299"/>
    <lineage>
        <taxon>Bacteria</taxon>
        <taxon>Pseudomonadati</taxon>
        <taxon>Pseudomonadota</taxon>
        <taxon>Alphaproteobacteria</taxon>
        <taxon>Hyphomicrobiales</taxon>
        <taxon>Stappiaceae</taxon>
        <taxon>Roseibium</taxon>
    </lineage>
</organism>
<accession>A0ABW4K1H2</accession>